<organism evidence="6 7">
    <name type="scientific">Sinanodonta woodiana</name>
    <name type="common">Chinese pond mussel</name>
    <name type="synonym">Anodonta woodiana</name>
    <dbReference type="NCBI Taxonomy" id="1069815"/>
    <lineage>
        <taxon>Eukaryota</taxon>
        <taxon>Metazoa</taxon>
        <taxon>Spiralia</taxon>
        <taxon>Lophotrochozoa</taxon>
        <taxon>Mollusca</taxon>
        <taxon>Bivalvia</taxon>
        <taxon>Autobranchia</taxon>
        <taxon>Heteroconchia</taxon>
        <taxon>Palaeoheterodonta</taxon>
        <taxon>Unionida</taxon>
        <taxon>Unionoidea</taxon>
        <taxon>Unionidae</taxon>
        <taxon>Unioninae</taxon>
        <taxon>Sinanodonta</taxon>
    </lineage>
</organism>
<dbReference type="PRINTS" id="PR00463">
    <property type="entry name" value="EP450I"/>
</dbReference>
<sequence length="137" mass="15665">MEILRVYPVAPLAVPHAVSKEIIFKGYRIPEGTTVLVNLYSVLRDPSTFKDPDVFRPERYLDADGHLTKPEEYIPFSIGRRVCLGESVARMELFLFIASLVQKFEFLPVDGDLLPERKGIIGITYFPVPFLIRAVRR</sequence>
<feature type="binding site" description="axial binding residue" evidence="4">
    <location>
        <position position="83"/>
    </location>
    <ligand>
        <name>heme</name>
        <dbReference type="ChEBI" id="CHEBI:30413"/>
    </ligand>
    <ligandPart>
        <name>Fe</name>
        <dbReference type="ChEBI" id="CHEBI:18248"/>
    </ligandPart>
</feature>
<name>A0ABD3XNH5_SINWO</name>
<dbReference type="InterPro" id="IPR002401">
    <property type="entry name" value="Cyt_P450_E_grp-I"/>
</dbReference>
<keyword evidence="7" id="KW-1185">Reference proteome</keyword>
<comment type="similarity">
    <text evidence="1 5">Belongs to the cytochrome P450 family.</text>
</comment>
<reference evidence="6 7" key="1">
    <citation type="submission" date="2024-11" db="EMBL/GenBank/DDBJ databases">
        <title>Chromosome-level genome assembly of the freshwater bivalve Anodonta woodiana.</title>
        <authorList>
            <person name="Chen X."/>
        </authorList>
    </citation>
    <scope>NUCLEOTIDE SEQUENCE [LARGE SCALE GENOMIC DNA]</scope>
    <source>
        <strain evidence="6">MN2024</strain>
        <tissue evidence="6">Gills</tissue>
    </source>
</reference>
<protein>
    <submittedName>
        <fullName evidence="6">Uncharacterized protein</fullName>
    </submittedName>
</protein>
<evidence type="ECO:0000256" key="4">
    <source>
        <dbReference type="PIRSR" id="PIRSR602401-1"/>
    </source>
</evidence>
<proteinExistence type="inferred from homology"/>
<evidence type="ECO:0000256" key="2">
    <source>
        <dbReference type="ARBA" id="ARBA00022723"/>
    </source>
</evidence>
<dbReference type="Pfam" id="PF00067">
    <property type="entry name" value="p450"/>
    <property type="match status" value="1"/>
</dbReference>
<keyword evidence="2 4" id="KW-0479">Metal-binding</keyword>
<dbReference type="GO" id="GO:0046872">
    <property type="term" value="F:metal ion binding"/>
    <property type="evidence" value="ECO:0007669"/>
    <property type="project" value="UniProtKB-KW"/>
</dbReference>
<dbReference type="Proteomes" id="UP001634394">
    <property type="component" value="Unassembled WGS sequence"/>
</dbReference>
<dbReference type="PROSITE" id="PS00086">
    <property type="entry name" value="CYTOCHROME_P450"/>
    <property type="match status" value="1"/>
</dbReference>
<evidence type="ECO:0000256" key="1">
    <source>
        <dbReference type="ARBA" id="ARBA00010617"/>
    </source>
</evidence>
<dbReference type="Gene3D" id="1.10.630.10">
    <property type="entry name" value="Cytochrome P450"/>
    <property type="match status" value="1"/>
</dbReference>
<dbReference type="AlphaFoldDB" id="A0ABD3XNH5"/>
<evidence type="ECO:0000256" key="5">
    <source>
        <dbReference type="RuleBase" id="RU000461"/>
    </source>
</evidence>
<keyword evidence="4 5" id="KW-0349">Heme</keyword>
<evidence type="ECO:0000313" key="7">
    <source>
        <dbReference type="Proteomes" id="UP001634394"/>
    </source>
</evidence>
<dbReference type="InterPro" id="IPR017972">
    <property type="entry name" value="Cyt_P450_CS"/>
</dbReference>
<keyword evidence="3 4" id="KW-0408">Iron</keyword>
<accession>A0ABD3XNH5</accession>
<evidence type="ECO:0000313" key="6">
    <source>
        <dbReference type="EMBL" id="KAL3887171.1"/>
    </source>
</evidence>
<keyword evidence="5" id="KW-0560">Oxidoreductase</keyword>
<dbReference type="SUPFAM" id="SSF48264">
    <property type="entry name" value="Cytochrome P450"/>
    <property type="match status" value="1"/>
</dbReference>
<evidence type="ECO:0000256" key="3">
    <source>
        <dbReference type="ARBA" id="ARBA00023004"/>
    </source>
</evidence>
<comment type="cofactor">
    <cofactor evidence="4">
        <name>heme</name>
        <dbReference type="ChEBI" id="CHEBI:30413"/>
    </cofactor>
</comment>
<gene>
    <name evidence="6" type="ORF">ACJMK2_027121</name>
</gene>
<dbReference type="GO" id="GO:0004497">
    <property type="term" value="F:monooxygenase activity"/>
    <property type="evidence" value="ECO:0007669"/>
    <property type="project" value="UniProtKB-KW"/>
</dbReference>
<dbReference type="EMBL" id="JBJQND010000002">
    <property type="protein sequence ID" value="KAL3887171.1"/>
    <property type="molecule type" value="Genomic_DNA"/>
</dbReference>
<dbReference type="InterPro" id="IPR036396">
    <property type="entry name" value="Cyt_P450_sf"/>
</dbReference>
<comment type="caution">
    <text evidence="6">The sequence shown here is derived from an EMBL/GenBank/DDBJ whole genome shotgun (WGS) entry which is preliminary data.</text>
</comment>
<dbReference type="InterPro" id="IPR050182">
    <property type="entry name" value="Cytochrome_P450_fam2"/>
</dbReference>
<keyword evidence="5" id="KW-0503">Monooxygenase</keyword>
<dbReference type="InterPro" id="IPR001128">
    <property type="entry name" value="Cyt_P450"/>
</dbReference>
<dbReference type="PANTHER" id="PTHR24300:SF375">
    <property type="entry name" value="CYTOCHROME P450 FAMILY"/>
    <property type="match status" value="1"/>
</dbReference>
<dbReference type="PANTHER" id="PTHR24300">
    <property type="entry name" value="CYTOCHROME P450 508A4-RELATED"/>
    <property type="match status" value="1"/>
</dbReference>